<dbReference type="GO" id="GO:0006412">
    <property type="term" value="P:translation"/>
    <property type="evidence" value="ECO:0007669"/>
    <property type="project" value="UniProtKB-UniRule"/>
</dbReference>
<dbReference type="Proteomes" id="UP000176682">
    <property type="component" value="Unassembled WGS sequence"/>
</dbReference>
<dbReference type="InterPro" id="IPR009000">
    <property type="entry name" value="Transl_B-barrel_sf"/>
</dbReference>
<comment type="caution">
    <text evidence="8">The sequence shown here is derived from an EMBL/GenBank/DDBJ whole genome shotgun (WGS) entry which is preliminary data.</text>
</comment>
<evidence type="ECO:0000313" key="8">
    <source>
        <dbReference type="EMBL" id="OGD79139.1"/>
    </source>
</evidence>
<keyword evidence="3" id="KW-0694">RNA-binding</keyword>
<keyword evidence="5" id="KW-0687">Ribonucleoprotein</keyword>
<keyword evidence="2" id="KW-0699">rRNA-binding</keyword>
<feature type="region of interest" description="Disordered" evidence="7">
    <location>
        <begin position="119"/>
        <end position="162"/>
    </location>
</feature>
<organism evidence="8 9">
    <name type="scientific">Candidatus Collierbacteria bacterium RIFOXYB1_FULL_49_13</name>
    <dbReference type="NCBI Taxonomy" id="1817728"/>
    <lineage>
        <taxon>Bacteria</taxon>
        <taxon>Candidatus Collieribacteriota</taxon>
    </lineage>
</organism>
<dbReference type="EMBL" id="MFAM01000026">
    <property type="protein sequence ID" value="OGD79139.1"/>
    <property type="molecule type" value="Genomic_DNA"/>
</dbReference>
<name>A0A1F5FHM3_9BACT</name>
<evidence type="ECO:0000256" key="7">
    <source>
        <dbReference type="SAM" id="MobiDB-lite"/>
    </source>
</evidence>
<dbReference type="InterPro" id="IPR019927">
    <property type="entry name" value="Ribosomal_uL3_bac/org-type"/>
</dbReference>
<dbReference type="Gene3D" id="2.40.30.10">
    <property type="entry name" value="Translation factors"/>
    <property type="match status" value="1"/>
</dbReference>
<dbReference type="GO" id="GO:0003735">
    <property type="term" value="F:structural constituent of ribosome"/>
    <property type="evidence" value="ECO:0007669"/>
    <property type="project" value="UniProtKB-UniRule"/>
</dbReference>
<evidence type="ECO:0000256" key="1">
    <source>
        <dbReference type="ARBA" id="ARBA00006540"/>
    </source>
</evidence>
<dbReference type="Pfam" id="PF00297">
    <property type="entry name" value="Ribosomal_L3"/>
    <property type="match status" value="1"/>
</dbReference>
<keyword evidence="4 8" id="KW-0689">Ribosomal protein</keyword>
<reference evidence="8 9" key="1">
    <citation type="journal article" date="2016" name="Nat. Commun.">
        <title>Thousands of microbial genomes shed light on interconnected biogeochemical processes in an aquifer system.</title>
        <authorList>
            <person name="Anantharaman K."/>
            <person name="Brown C.T."/>
            <person name="Hug L.A."/>
            <person name="Sharon I."/>
            <person name="Castelle C.J."/>
            <person name="Probst A.J."/>
            <person name="Thomas B.C."/>
            <person name="Singh A."/>
            <person name="Wilkins M.J."/>
            <person name="Karaoz U."/>
            <person name="Brodie E.L."/>
            <person name="Williams K.H."/>
            <person name="Hubbard S.S."/>
            <person name="Banfield J.F."/>
        </authorList>
    </citation>
    <scope>NUCLEOTIDE SEQUENCE [LARGE SCALE GENOMIC DNA]</scope>
</reference>
<evidence type="ECO:0000256" key="4">
    <source>
        <dbReference type="ARBA" id="ARBA00022980"/>
    </source>
</evidence>
<gene>
    <name evidence="8" type="ORF">A2368_01070</name>
</gene>
<evidence type="ECO:0000256" key="5">
    <source>
        <dbReference type="ARBA" id="ARBA00023274"/>
    </source>
</evidence>
<proteinExistence type="inferred from homology"/>
<accession>A0A1F5FHM3</accession>
<dbReference type="InterPro" id="IPR000597">
    <property type="entry name" value="Ribosomal_uL3"/>
</dbReference>
<dbReference type="PANTHER" id="PTHR11229">
    <property type="entry name" value="50S RIBOSOMAL PROTEIN L3"/>
    <property type="match status" value="1"/>
</dbReference>
<dbReference type="SUPFAM" id="SSF50447">
    <property type="entry name" value="Translation proteins"/>
    <property type="match status" value="1"/>
</dbReference>
<evidence type="ECO:0000256" key="6">
    <source>
        <dbReference type="NCBIfam" id="TIGR03625"/>
    </source>
</evidence>
<evidence type="ECO:0000256" key="3">
    <source>
        <dbReference type="ARBA" id="ARBA00022884"/>
    </source>
</evidence>
<dbReference type="NCBIfam" id="TIGR03625">
    <property type="entry name" value="L3_bact"/>
    <property type="match status" value="1"/>
</dbReference>
<dbReference type="GO" id="GO:0022625">
    <property type="term" value="C:cytosolic large ribosomal subunit"/>
    <property type="evidence" value="ECO:0007669"/>
    <property type="project" value="TreeGrafter"/>
</dbReference>
<evidence type="ECO:0000313" key="9">
    <source>
        <dbReference type="Proteomes" id="UP000176682"/>
    </source>
</evidence>
<protein>
    <recommendedName>
        <fullName evidence="6">50S ribosomal protein L3</fullName>
    </recommendedName>
</protein>
<dbReference type="FunFam" id="2.40.30.10:FF:000004">
    <property type="entry name" value="50S ribosomal protein L3"/>
    <property type="match status" value="1"/>
</dbReference>
<evidence type="ECO:0000256" key="2">
    <source>
        <dbReference type="ARBA" id="ARBA00022730"/>
    </source>
</evidence>
<dbReference type="PANTHER" id="PTHR11229:SF16">
    <property type="entry name" value="LARGE RIBOSOMAL SUBUNIT PROTEIN UL3C"/>
    <property type="match status" value="1"/>
</dbReference>
<dbReference type="AlphaFoldDB" id="A0A1F5FHM3"/>
<comment type="similarity">
    <text evidence="1">Belongs to the universal ribosomal protein uL3 family.</text>
</comment>
<dbReference type="GO" id="GO:0019843">
    <property type="term" value="F:rRNA binding"/>
    <property type="evidence" value="ECO:0007669"/>
    <property type="project" value="UniProtKB-KW"/>
</dbReference>
<sequence>MVNQIYAYKLGQNQTYTDTGKRLPVTQLTLPQLKVISVSDSALILAIGQRRAPANKPLAGVLKAAGIAYKPKAIRTIPLDAAIELAPGADLDLASVISVGDSVTATAISKGKGFSGVMKRHGFHGGPRTHGQSDRARAPGSISRGTTPGRVPKGKKMAGHMGNETVSIKNLKVVVLDLENKQITISGLIPGGRNALVKLTITKKSN</sequence>